<dbReference type="AlphaFoldDB" id="A0A095X1D2"/>
<comment type="subunit">
    <text evidence="9 10">Homodimer. Probably interacts with PlsY.</text>
</comment>
<dbReference type="SUPFAM" id="SSF53659">
    <property type="entry name" value="Isocitrate/Isopropylmalate dehydrogenase-like"/>
    <property type="match status" value="1"/>
</dbReference>
<evidence type="ECO:0000256" key="2">
    <source>
        <dbReference type="ARBA" id="ARBA00022490"/>
    </source>
</evidence>
<dbReference type="GO" id="GO:0006633">
    <property type="term" value="P:fatty acid biosynthetic process"/>
    <property type="evidence" value="ECO:0007669"/>
    <property type="project" value="UniProtKB-UniRule"/>
</dbReference>
<keyword evidence="6 10" id="KW-0594">Phospholipid biosynthesis</keyword>
<dbReference type="GO" id="GO:0008654">
    <property type="term" value="P:phospholipid biosynthetic process"/>
    <property type="evidence" value="ECO:0007669"/>
    <property type="project" value="UniProtKB-KW"/>
</dbReference>
<dbReference type="OrthoDB" id="9806408at2"/>
<dbReference type="PANTHER" id="PTHR30100">
    <property type="entry name" value="FATTY ACID/PHOSPHOLIPID SYNTHESIS PROTEIN PLSX"/>
    <property type="match status" value="1"/>
</dbReference>
<keyword evidence="2 10" id="KW-0963">Cytoplasm</keyword>
<evidence type="ECO:0000256" key="4">
    <source>
        <dbReference type="ARBA" id="ARBA00022679"/>
    </source>
</evidence>
<keyword evidence="3 10" id="KW-0444">Lipid biosynthesis</keyword>
<keyword evidence="4 10" id="KW-0808">Transferase</keyword>
<dbReference type="HAMAP" id="MF_00019">
    <property type="entry name" value="PlsX"/>
    <property type="match status" value="1"/>
</dbReference>
<organism evidence="11 12">
    <name type="scientific">Anaerococcus lactolyticus S7-1-13</name>
    <dbReference type="NCBI Taxonomy" id="1284686"/>
    <lineage>
        <taxon>Bacteria</taxon>
        <taxon>Bacillati</taxon>
        <taxon>Bacillota</taxon>
        <taxon>Tissierellia</taxon>
        <taxon>Tissierellales</taxon>
        <taxon>Peptoniphilaceae</taxon>
        <taxon>Anaerococcus</taxon>
    </lineage>
</organism>
<evidence type="ECO:0000256" key="6">
    <source>
        <dbReference type="ARBA" id="ARBA00023209"/>
    </source>
</evidence>
<dbReference type="InterPro" id="IPR003664">
    <property type="entry name" value="FA_synthesis"/>
</dbReference>
<comment type="pathway">
    <text evidence="10">Lipid metabolism; phospholipid metabolism.</text>
</comment>
<evidence type="ECO:0000256" key="3">
    <source>
        <dbReference type="ARBA" id="ARBA00022516"/>
    </source>
</evidence>
<dbReference type="eggNOG" id="COG0416">
    <property type="taxonomic scope" value="Bacteria"/>
</dbReference>
<evidence type="ECO:0000256" key="5">
    <source>
        <dbReference type="ARBA" id="ARBA00023098"/>
    </source>
</evidence>
<name>A0A095X1D2_9FIRM</name>
<dbReference type="InterPro" id="IPR012281">
    <property type="entry name" value="Phospholipid_synth_PlsX-like"/>
</dbReference>
<gene>
    <name evidence="10" type="primary">plsX</name>
    <name evidence="11" type="ORF">HMPREF1630_07010</name>
</gene>
<keyword evidence="5 10" id="KW-0443">Lipid metabolism</keyword>
<comment type="similarity">
    <text evidence="10">Belongs to the PlsX family.</text>
</comment>
<comment type="function">
    <text evidence="10">Catalyzes the reversible formation of acyl-phosphate (acyl-PO(4)) from acyl-[acyl-carrier-protein] (acyl-ACP). This enzyme utilizes acyl-ACP as fatty acyl donor, but not acyl-CoA.</text>
</comment>
<evidence type="ECO:0000313" key="11">
    <source>
        <dbReference type="EMBL" id="KGF03546.1"/>
    </source>
</evidence>
<dbReference type="RefSeq" id="WP_004830022.1">
    <property type="nucleotide sequence ID" value="NZ_JRMW01000038.1"/>
</dbReference>
<reference evidence="11 12" key="1">
    <citation type="submission" date="2014-07" db="EMBL/GenBank/DDBJ databases">
        <authorList>
            <person name="McCorrison J."/>
            <person name="Sanka R."/>
            <person name="Torralba M."/>
            <person name="Gillis M."/>
            <person name="Haft D.H."/>
            <person name="Methe B."/>
            <person name="Sutton G."/>
            <person name="Nelson K.E."/>
        </authorList>
    </citation>
    <scope>NUCLEOTIDE SEQUENCE [LARGE SCALE GENOMIC DNA]</scope>
    <source>
        <strain evidence="11 12">S7-1-13</strain>
    </source>
</reference>
<dbReference type="Gene3D" id="3.40.718.10">
    <property type="entry name" value="Isopropylmalate Dehydrogenase"/>
    <property type="match status" value="1"/>
</dbReference>
<evidence type="ECO:0000256" key="1">
    <source>
        <dbReference type="ARBA" id="ARBA00001232"/>
    </source>
</evidence>
<dbReference type="Pfam" id="PF02504">
    <property type="entry name" value="FA_synthesis"/>
    <property type="match status" value="1"/>
</dbReference>
<accession>A0A095X1D2</accession>
<evidence type="ECO:0000256" key="8">
    <source>
        <dbReference type="ARBA" id="ARBA00024069"/>
    </source>
</evidence>
<dbReference type="PANTHER" id="PTHR30100:SF1">
    <property type="entry name" value="PHOSPHATE ACYLTRANSFERASE"/>
    <property type="match status" value="1"/>
</dbReference>
<dbReference type="Proteomes" id="UP000029579">
    <property type="component" value="Unassembled WGS sequence"/>
</dbReference>
<comment type="caution">
    <text evidence="11">The sequence shown here is derived from an EMBL/GenBank/DDBJ whole genome shotgun (WGS) entry which is preliminary data.</text>
</comment>
<protein>
    <recommendedName>
        <fullName evidence="8 10">Phosphate acyltransferase</fullName>
        <ecNumber evidence="8 10">2.3.1.274</ecNumber>
    </recommendedName>
    <alternativeName>
        <fullName evidence="10">Acyl-ACP phosphotransacylase</fullName>
    </alternativeName>
    <alternativeName>
        <fullName evidence="10">Acyl-[acyl-carrier-protein]--phosphate acyltransferase</fullName>
    </alternativeName>
    <alternativeName>
        <fullName evidence="10">Phosphate-acyl-ACP acyltransferase</fullName>
    </alternativeName>
</protein>
<dbReference type="GO" id="GO:0005737">
    <property type="term" value="C:cytoplasm"/>
    <property type="evidence" value="ECO:0007669"/>
    <property type="project" value="UniProtKB-SubCell"/>
</dbReference>
<comment type="subcellular location">
    <subcellularLocation>
        <location evidence="10">Cytoplasm</location>
    </subcellularLocation>
    <text evidence="10">Associated with the membrane possibly through PlsY.</text>
</comment>
<dbReference type="UniPathway" id="UPA00085"/>
<sequence>MKILIDTFGADEGSKVLVDGAILALKQKDFIPVFVGNESELEKLIDGKIKDYEIIHTDEYISNDEDPVRAIRRKKNSSLVLAYNKLNEEGYDGLLSAGSTGGLLAGGIFISKRIDGIDRPSLAAPLPSIGAYTMLMDTGANMDCKPAYLAEFAIMGKVFLENVIHIKNPSIGLLNVGVESHKGNKLTKEAYELLSNSKLNFVGNVEARDLFTGKVNVIVADGFAGNIAIKSAEGVISLFKAQMKEVFYKSLKNKLAALAIKDDLAKQMGKFSSQNIGGVPLLGVKSYVYKAHGNSNAIAISNAILGLIEYINMDVINKIQGELND</sequence>
<evidence type="ECO:0000313" key="12">
    <source>
        <dbReference type="Proteomes" id="UP000029579"/>
    </source>
</evidence>
<dbReference type="GO" id="GO:0043811">
    <property type="term" value="F:phosphate:acyl-[acyl carrier protein] acyltransferase activity"/>
    <property type="evidence" value="ECO:0007669"/>
    <property type="project" value="UniProtKB-UniRule"/>
</dbReference>
<dbReference type="NCBIfam" id="TIGR00182">
    <property type="entry name" value="plsX"/>
    <property type="match status" value="1"/>
</dbReference>
<dbReference type="EMBL" id="JRMW01000038">
    <property type="protein sequence ID" value="KGF03546.1"/>
    <property type="molecule type" value="Genomic_DNA"/>
</dbReference>
<evidence type="ECO:0000256" key="7">
    <source>
        <dbReference type="ARBA" id="ARBA00023264"/>
    </source>
</evidence>
<comment type="catalytic activity">
    <reaction evidence="1 10">
        <text>a fatty acyl-[ACP] + phosphate = an acyl phosphate + holo-[ACP]</text>
        <dbReference type="Rhea" id="RHEA:42292"/>
        <dbReference type="Rhea" id="RHEA-COMP:9685"/>
        <dbReference type="Rhea" id="RHEA-COMP:14125"/>
        <dbReference type="ChEBI" id="CHEBI:43474"/>
        <dbReference type="ChEBI" id="CHEBI:59918"/>
        <dbReference type="ChEBI" id="CHEBI:64479"/>
        <dbReference type="ChEBI" id="CHEBI:138651"/>
        <dbReference type="EC" id="2.3.1.274"/>
    </reaction>
</comment>
<evidence type="ECO:0000256" key="10">
    <source>
        <dbReference type="HAMAP-Rule" id="MF_00019"/>
    </source>
</evidence>
<dbReference type="PIRSF" id="PIRSF002465">
    <property type="entry name" value="Phsphlp_syn_PlsX"/>
    <property type="match status" value="1"/>
</dbReference>
<keyword evidence="7 10" id="KW-1208">Phospholipid metabolism</keyword>
<dbReference type="EC" id="2.3.1.274" evidence="8 10"/>
<proteinExistence type="inferred from homology"/>
<evidence type="ECO:0000256" key="9">
    <source>
        <dbReference type="ARBA" id="ARBA00046608"/>
    </source>
</evidence>